<keyword evidence="3" id="KW-1185">Reference proteome</keyword>
<sequence length="286" mass="33895">MTHSTSQSLLTTTDSEIAIKINCLREEQKAFEAQERYIEAEMIIQKIAELKQKYKKEQVLELKSRQGEEKDMVENSYQRELAEFNLHWNSLIKEYIEKCNEQETKMMQKHREQCRAERERLEKCIPKNYKPSTQLLNLIKCKEKAVLAQKYIEADSLLRQIEEEKVYEHDRYLEARKNKIDQHMGNFEAKAEREAENLKKRLKTGLDELNKQKSREMSIIIKKYDNLRREIANAQSIEANNKERNSTAAVRNRGNLTFRMQNRSLTATPIRLSLSPNKRMHTSTLN</sequence>
<feature type="coiled-coil region" evidence="1">
    <location>
        <begin position="92"/>
        <end position="120"/>
    </location>
</feature>
<keyword evidence="1" id="KW-0175">Coiled coil</keyword>
<protein>
    <submittedName>
        <fullName evidence="2">Uncharacterized protein</fullName>
    </submittedName>
</protein>
<evidence type="ECO:0000313" key="3">
    <source>
        <dbReference type="Proteomes" id="UP001162131"/>
    </source>
</evidence>
<evidence type="ECO:0000313" key="2">
    <source>
        <dbReference type="EMBL" id="CAG9313792.1"/>
    </source>
</evidence>
<gene>
    <name evidence="2" type="ORF">BSTOLATCC_MIC9596</name>
</gene>
<organism evidence="2 3">
    <name type="scientific">Blepharisma stoltei</name>
    <dbReference type="NCBI Taxonomy" id="1481888"/>
    <lineage>
        <taxon>Eukaryota</taxon>
        <taxon>Sar</taxon>
        <taxon>Alveolata</taxon>
        <taxon>Ciliophora</taxon>
        <taxon>Postciliodesmatophora</taxon>
        <taxon>Heterotrichea</taxon>
        <taxon>Heterotrichida</taxon>
        <taxon>Blepharismidae</taxon>
        <taxon>Blepharisma</taxon>
    </lineage>
</organism>
<name>A0AAU9IKM4_9CILI</name>
<dbReference type="EMBL" id="CAJZBQ010000011">
    <property type="protein sequence ID" value="CAG9313792.1"/>
    <property type="molecule type" value="Genomic_DNA"/>
</dbReference>
<dbReference type="AlphaFoldDB" id="A0AAU9IKM4"/>
<feature type="coiled-coil region" evidence="1">
    <location>
        <begin position="188"/>
        <end position="244"/>
    </location>
</feature>
<reference evidence="2" key="1">
    <citation type="submission" date="2021-09" db="EMBL/GenBank/DDBJ databases">
        <authorList>
            <consortium name="AG Swart"/>
            <person name="Singh M."/>
            <person name="Singh A."/>
            <person name="Seah K."/>
            <person name="Emmerich C."/>
        </authorList>
    </citation>
    <scope>NUCLEOTIDE SEQUENCE</scope>
    <source>
        <strain evidence="2">ATCC30299</strain>
    </source>
</reference>
<proteinExistence type="predicted"/>
<accession>A0AAU9IKM4</accession>
<evidence type="ECO:0000256" key="1">
    <source>
        <dbReference type="SAM" id="Coils"/>
    </source>
</evidence>
<dbReference type="PANTHER" id="PTHR47026:SF2">
    <property type="entry name" value="FLAGELLAR ASSOCIATED PROTEIN"/>
    <property type="match status" value="1"/>
</dbReference>
<comment type="caution">
    <text evidence="2">The sequence shown here is derived from an EMBL/GenBank/DDBJ whole genome shotgun (WGS) entry which is preliminary data.</text>
</comment>
<dbReference type="Proteomes" id="UP001162131">
    <property type="component" value="Unassembled WGS sequence"/>
</dbReference>
<dbReference type="PANTHER" id="PTHR47026">
    <property type="entry name" value="PIGMENTOSA GTPASE REGULATOR-LIKE PROTEIN, PUTATIVE-RELATED"/>
    <property type="match status" value="1"/>
</dbReference>